<name>A0A0N5D408_THECL</name>
<evidence type="ECO:0000313" key="2">
    <source>
        <dbReference type="EMBL" id="VDN05156.1"/>
    </source>
</evidence>
<dbReference type="AlphaFoldDB" id="A0A0N5D408"/>
<accession>A0A0N5D408</accession>
<dbReference type="WBParaSite" id="TCLT_0000768601-mRNA-1">
    <property type="protein sequence ID" value="TCLT_0000768601-mRNA-1"/>
    <property type="gene ID" value="TCLT_0000768601"/>
</dbReference>
<reference evidence="4" key="1">
    <citation type="submission" date="2017-02" db="UniProtKB">
        <authorList>
            <consortium name="WormBaseParasite"/>
        </authorList>
    </citation>
    <scope>IDENTIFICATION</scope>
</reference>
<proteinExistence type="predicted"/>
<dbReference type="InterPro" id="IPR003118">
    <property type="entry name" value="Pointed_dom"/>
</dbReference>
<evidence type="ECO:0000259" key="1">
    <source>
        <dbReference type="PROSITE" id="PS51433"/>
    </source>
</evidence>
<dbReference type="GO" id="GO:0043565">
    <property type="term" value="F:sequence-specific DNA binding"/>
    <property type="evidence" value="ECO:0007669"/>
    <property type="project" value="InterPro"/>
</dbReference>
<dbReference type="OrthoDB" id="8196042at2759"/>
<dbReference type="Proteomes" id="UP000276776">
    <property type="component" value="Unassembled WGS sequence"/>
</dbReference>
<sequence length="207" mass="24147">MCLPALFDHFGNEVLRTHMNSAVSSFKPIPNNERVDLTRFLTKEPQEWSMEDVIAWLLHVAKRNGIPYEELEMQKFANCTGSVLTQMHEIDFKRRDAVYGSLLYSEFRKLIAGLFLCYHLKEIVFFGLIQVKSWFILKTEVKSLCCNYCSISVRPLEPITLQRTHCKVRKNKDGRPRKHSQHSKGNKLWEFIRDALKDPSTCPSVVR</sequence>
<feature type="domain" description="PNT" evidence="1">
    <location>
        <begin position="27"/>
        <end position="114"/>
    </location>
</feature>
<keyword evidence="3" id="KW-1185">Reference proteome</keyword>
<dbReference type="Gene3D" id="1.10.150.50">
    <property type="entry name" value="Transcription Factor, Ets-1"/>
    <property type="match status" value="1"/>
</dbReference>
<protein>
    <submittedName>
        <fullName evidence="4">PNT domain-containing protein</fullName>
    </submittedName>
</protein>
<gene>
    <name evidence="2" type="ORF">TCLT_LOCUS7675</name>
</gene>
<dbReference type="STRING" id="103827.A0A0N5D408"/>
<dbReference type="SMART" id="SM00251">
    <property type="entry name" value="SAM_PNT"/>
    <property type="match status" value="1"/>
</dbReference>
<organism evidence="4">
    <name type="scientific">Thelazia callipaeda</name>
    <name type="common">Oriental eyeworm</name>
    <name type="synonym">Parasitic nematode</name>
    <dbReference type="NCBI Taxonomy" id="103827"/>
    <lineage>
        <taxon>Eukaryota</taxon>
        <taxon>Metazoa</taxon>
        <taxon>Ecdysozoa</taxon>
        <taxon>Nematoda</taxon>
        <taxon>Chromadorea</taxon>
        <taxon>Rhabditida</taxon>
        <taxon>Spirurina</taxon>
        <taxon>Spiruromorpha</taxon>
        <taxon>Thelazioidea</taxon>
        <taxon>Thelaziidae</taxon>
        <taxon>Thelazia</taxon>
    </lineage>
</organism>
<evidence type="ECO:0000313" key="4">
    <source>
        <dbReference type="WBParaSite" id="TCLT_0000768601-mRNA-1"/>
    </source>
</evidence>
<evidence type="ECO:0000313" key="3">
    <source>
        <dbReference type="Proteomes" id="UP000276776"/>
    </source>
</evidence>
<dbReference type="InterPro" id="IPR013761">
    <property type="entry name" value="SAM/pointed_sf"/>
</dbReference>
<reference evidence="2 3" key="2">
    <citation type="submission" date="2018-11" db="EMBL/GenBank/DDBJ databases">
        <authorList>
            <consortium name="Pathogen Informatics"/>
        </authorList>
    </citation>
    <scope>NUCLEOTIDE SEQUENCE [LARGE SCALE GENOMIC DNA]</scope>
</reference>
<dbReference type="Pfam" id="PF02198">
    <property type="entry name" value="SAM_PNT"/>
    <property type="match status" value="1"/>
</dbReference>
<dbReference type="PROSITE" id="PS51433">
    <property type="entry name" value="PNT"/>
    <property type="match status" value="1"/>
</dbReference>
<dbReference type="CDD" id="cd08757">
    <property type="entry name" value="SAM_PNT_ESE"/>
    <property type="match status" value="1"/>
</dbReference>
<dbReference type="EMBL" id="UYYF01004535">
    <property type="protein sequence ID" value="VDN05156.1"/>
    <property type="molecule type" value="Genomic_DNA"/>
</dbReference>
<dbReference type="SUPFAM" id="SSF47769">
    <property type="entry name" value="SAM/Pointed domain"/>
    <property type="match status" value="1"/>
</dbReference>